<dbReference type="InterPro" id="IPR035901">
    <property type="entry name" value="GIY-YIG_endonuc_sf"/>
</dbReference>
<accession>A0A0N9WMX2</accession>
<organism evidence="1 2">
    <name type="scientific">Pseudomonas fluorescens</name>
    <dbReference type="NCBI Taxonomy" id="294"/>
    <lineage>
        <taxon>Bacteria</taxon>
        <taxon>Pseudomonadati</taxon>
        <taxon>Pseudomonadota</taxon>
        <taxon>Gammaproteobacteria</taxon>
        <taxon>Pseudomonadales</taxon>
        <taxon>Pseudomonadaceae</taxon>
        <taxon>Pseudomonas</taxon>
    </lineage>
</organism>
<reference evidence="2" key="1">
    <citation type="submission" date="2015-09" db="EMBL/GenBank/DDBJ databases">
        <title>Whole genome sequence of Pseudomonas fluorescens FW300-N2E3.</title>
        <authorList>
            <person name="Ray J."/>
            <person name="Melnyk R."/>
            <person name="Deutschbauer A."/>
        </authorList>
    </citation>
    <scope>NUCLEOTIDE SEQUENCE [LARGE SCALE GENOMIC DNA]</scope>
    <source>
        <strain evidence="2">FW300-N2E3</strain>
    </source>
</reference>
<proteinExistence type="predicted"/>
<protein>
    <recommendedName>
        <fullName evidence="3">GIY-YIG domain-containing protein</fullName>
    </recommendedName>
</protein>
<reference evidence="1 2" key="2">
    <citation type="journal article" date="2018" name="Nature">
        <title>Mutant phenotypes for thousands of bacterial genes of unknown function.</title>
        <authorList>
            <person name="Price M.N."/>
            <person name="Wetmore K.M."/>
            <person name="Waters R.J."/>
            <person name="Callaghan M."/>
            <person name="Ray J."/>
            <person name="Liu H."/>
            <person name="Kuehl J.V."/>
            <person name="Melnyk R.A."/>
            <person name="Lamson J.S."/>
            <person name="Suh Y."/>
            <person name="Carlson H.K."/>
            <person name="Esquivel Z."/>
            <person name="Sadeeshkumar H."/>
            <person name="Chakraborty R."/>
            <person name="Zane G.M."/>
            <person name="Rubin B.E."/>
            <person name="Wall J.D."/>
            <person name="Visel A."/>
            <person name="Bristow J."/>
            <person name="Blow M.J."/>
            <person name="Arkin A.P."/>
            <person name="Deutschbauer A.M."/>
        </authorList>
    </citation>
    <scope>NUCLEOTIDE SEQUENCE [LARGE SCALE GENOMIC DNA]</scope>
    <source>
        <strain evidence="1 2">FW300-N2E3</strain>
    </source>
</reference>
<dbReference type="Proteomes" id="UP000066487">
    <property type="component" value="Chromosome"/>
</dbReference>
<name>A0A0N9WMX2_PSEFL</name>
<evidence type="ECO:0008006" key="3">
    <source>
        <dbReference type="Google" id="ProtNLM"/>
    </source>
</evidence>
<dbReference type="Gene3D" id="3.40.1440.10">
    <property type="entry name" value="GIY-YIG endonuclease"/>
    <property type="match status" value="1"/>
</dbReference>
<sequence length="69" mass="7422">MISGNSLLADFKGATGSAPQFSPSVAIQAMRGADYSLFVLKLEDEHYFVGYSTKPAVRIKRHFAGKGAD</sequence>
<dbReference type="EMBL" id="CP012830">
    <property type="protein sequence ID" value="ALI04014.1"/>
    <property type="molecule type" value="Genomic_DNA"/>
</dbReference>
<dbReference type="AlphaFoldDB" id="A0A0N9WMX2"/>
<evidence type="ECO:0000313" key="2">
    <source>
        <dbReference type="Proteomes" id="UP000066487"/>
    </source>
</evidence>
<evidence type="ECO:0000313" key="1">
    <source>
        <dbReference type="EMBL" id="ALI04014.1"/>
    </source>
</evidence>
<gene>
    <name evidence="1" type="ORF">AO353_24170</name>
</gene>